<dbReference type="PANTHER" id="PTHR33577">
    <property type="entry name" value="STERIGMATOCYSTIN BIOSYNTHESIS PEROXIDASE STCC-RELATED"/>
    <property type="match status" value="1"/>
</dbReference>
<dbReference type="GO" id="GO:0004601">
    <property type="term" value="F:peroxidase activity"/>
    <property type="evidence" value="ECO:0007669"/>
    <property type="project" value="UniProtKB-KW"/>
</dbReference>
<evidence type="ECO:0000313" key="10">
    <source>
        <dbReference type="Proteomes" id="UP000027238"/>
    </source>
</evidence>
<keyword evidence="10" id="KW-1185">Reference proteome</keyword>
<evidence type="ECO:0000256" key="1">
    <source>
        <dbReference type="ARBA" id="ARBA00001970"/>
    </source>
</evidence>
<dbReference type="SUPFAM" id="SSF47571">
    <property type="entry name" value="Cloroperoxidase"/>
    <property type="match status" value="1"/>
</dbReference>
<keyword evidence="4" id="KW-0479">Metal-binding</keyword>
<name>A0A066XYN8_COLSU</name>
<dbReference type="InterPro" id="IPR000028">
    <property type="entry name" value="Chloroperoxidase"/>
</dbReference>
<dbReference type="SUPFAM" id="SSF53474">
    <property type="entry name" value="alpha/beta-Hydrolases"/>
    <property type="match status" value="1"/>
</dbReference>
<dbReference type="Proteomes" id="UP000027238">
    <property type="component" value="Unassembled WGS sequence"/>
</dbReference>
<evidence type="ECO:0000256" key="5">
    <source>
        <dbReference type="ARBA" id="ARBA00023002"/>
    </source>
</evidence>
<evidence type="ECO:0000259" key="8">
    <source>
        <dbReference type="PROSITE" id="PS51405"/>
    </source>
</evidence>
<organism evidence="9 10">
    <name type="scientific">Colletotrichum sublineola</name>
    <name type="common">Sorghum anthracnose fungus</name>
    <dbReference type="NCBI Taxonomy" id="1173701"/>
    <lineage>
        <taxon>Eukaryota</taxon>
        <taxon>Fungi</taxon>
        <taxon>Dikarya</taxon>
        <taxon>Ascomycota</taxon>
        <taxon>Pezizomycotina</taxon>
        <taxon>Sordariomycetes</taxon>
        <taxon>Hypocreomycetidae</taxon>
        <taxon>Glomerellales</taxon>
        <taxon>Glomerellaceae</taxon>
        <taxon>Colletotrichum</taxon>
        <taxon>Colletotrichum graminicola species complex</taxon>
    </lineage>
</organism>
<feature type="domain" description="Heme haloperoxidase family profile" evidence="8">
    <location>
        <begin position="1"/>
        <end position="196"/>
    </location>
</feature>
<keyword evidence="6" id="KW-0408">Iron</keyword>
<dbReference type="HOGENOM" id="CLU_633957_0_0_1"/>
<dbReference type="Gene3D" id="3.40.50.1820">
    <property type="entry name" value="alpha/beta hydrolase"/>
    <property type="match status" value="1"/>
</dbReference>
<dbReference type="Gene3D" id="1.10.489.10">
    <property type="entry name" value="Chloroperoxidase-like"/>
    <property type="match status" value="1"/>
</dbReference>
<dbReference type="eggNOG" id="ENOG502QTVQ">
    <property type="taxonomic scope" value="Eukaryota"/>
</dbReference>
<evidence type="ECO:0000256" key="7">
    <source>
        <dbReference type="ARBA" id="ARBA00025795"/>
    </source>
</evidence>
<dbReference type="PANTHER" id="PTHR33577:SF9">
    <property type="entry name" value="PEROXIDASE STCC"/>
    <property type="match status" value="1"/>
</dbReference>
<proteinExistence type="inferred from homology"/>
<evidence type="ECO:0000256" key="2">
    <source>
        <dbReference type="ARBA" id="ARBA00022559"/>
    </source>
</evidence>
<keyword evidence="2" id="KW-0575">Peroxidase</keyword>
<dbReference type="InterPro" id="IPR036851">
    <property type="entry name" value="Chloroperoxidase-like_sf"/>
</dbReference>
<comment type="similarity">
    <text evidence="7">Belongs to the chloroperoxidase family.</text>
</comment>
<protein>
    <submittedName>
        <fullName evidence="9">Putative thioesterase domain-containing protein</fullName>
    </submittedName>
</protein>
<evidence type="ECO:0000256" key="4">
    <source>
        <dbReference type="ARBA" id="ARBA00022723"/>
    </source>
</evidence>
<dbReference type="OrthoDB" id="329835at2759"/>
<keyword evidence="3" id="KW-0349">Heme</keyword>
<gene>
    <name evidence="9" type="ORF">CSUB01_10363</name>
</gene>
<dbReference type="InterPro" id="IPR001031">
    <property type="entry name" value="Thioesterase"/>
</dbReference>
<dbReference type="Pfam" id="PF01328">
    <property type="entry name" value="Peroxidase_2"/>
    <property type="match status" value="1"/>
</dbReference>
<evidence type="ECO:0000256" key="6">
    <source>
        <dbReference type="ARBA" id="ARBA00023004"/>
    </source>
</evidence>
<dbReference type="Pfam" id="PF00975">
    <property type="entry name" value="Thioesterase"/>
    <property type="match status" value="1"/>
</dbReference>
<dbReference type="AlphaFoldDB" id="A0A066XYN8"/>
<accession>A0A066XYN8</accession>
<dbReference type="GO" id="GO:0046872">
    <property type="term" value="F:metal ion binding"/>
    <property type="evidence" value="ECO:0007669"/>
    <property type="project" value="UniProtKB-KW"/>
</dbReference>
<dbReference type="InterPro" id="IPR029058">
    <property type="entry name" value="AB_hydrolase_fold"/>
</dbReference>
<dbReference type="EMBL" id="JMSE01000256">
    <property type="protein sequence ID" value="KDN71075.1"/>
    <property type="molecule type" value="Genomic_DNA"/>
</dbReference>
<evidence type="ECO:0000313" key="9">
    <source>
        <dbReference type="EMBL" id="KDN71075.1"/>
    </source>
</evidence>
<dbReference type="OMA" id="MAPNTRD"/>
<keyword evidence="5" id="KW-0560">Oxidoreductase</keyword>
<dbReference type="PROSITE" id="PS51405">
    <property type="entry name" value="HEME_HALOPEROXIDASE"/>
    <property type="match status" value="1"/>
</dbReference>
<reference evidence="10" key="1">
    <citation type="journal article" date="2014" name="Genome Announc.">
        <title>Draft genome sequence of Colletotrichum sublineola, a destructive pathogen of cultivated sorghum.</title>
        <authorList>
            <person name="Baroncelli R."/>
            <person name="Sanz-Martin J.M."/>
            <person name="Rech G.E."/>
            <person name="Sukno S.A."/>
            <person name="Thon M.R."/>
        </authorList>
    </citation>
    <scope>NUCLEOTIDE SEQUENCE [LARGE SCALE GENOMIC DNA]</scope>
    <source>
        <strain evidence="10">TX430BB</strain>
    </source>
</reference>
<feature type="non-terminal residue" evidence="9">
    <location>
        <position position="1"/>
    </location>
</feature>
<evidence type="ECO:0000256" key="3">
    <source>
        <dbReference type="ARBA" id="ARBA00022617"/>
    </source>
</evidence>
<comment type="caution">
    <text evidence="9">The sequence shown here is derived from an EMBL/GenBank/DDBJ whole genome shotgun (WGS) entry which is preliminary data.</text>
</comment>
<comment type="cofactor">
    <cofactor evidence="1">
        <name>heme b</name>
        <dbReference type="ChEBI" id="CHEBI:60344"/>
    </cofactor>
</comment>
<sequence length="433" mass="47363">GFLPFNGRGISLDITTRALNDSINVDPDLSKLLYRNAVGTNPDPDADTYDLDHLNRHGIIEHDASLTRLDARFGDPAVFDQGVWNETLQYWPDPIVTYRQGAAARLGRVRASVATNVDFEMRLTDNYRGIIEVAGLYLTLGDRHLASFWNACTGPHDLKMVLKKNPLLIQDVASDRSDHRTSVSTAPLFLVHDASGNVFNYLRLGSLGGGRRVYGISDPHFGREGGSWQSIEDMAQNYIKLIKKIVMRGPILLGGWSFGGVIAIQMAHILAEQGRGLTCAGLVLVDTVYFSPARFLGSGSNPNLKTIAPTMPTDMAPNTRDEILASLVRANVLCSSWRPPSWNLCSMPRTVLVRATDYIPLGTPHGAGDGDGLCRLDVLRDRGDLGWGELQPGLVGAVVHTPGHHYALFADDYIFSTTESLKQALSQLEGDDQ</sequence>